<proteinExistence type="predicted"/>
<organism evidence="2 3">
    <name type="scientific">Microtus ochrogaster</name>
    <name type="common">Prairie vole</name>
    <dbReference type="NCBI Taxonomy" id="79684"/>
    <lineage>
        <taxon>Eukaryota</taxon>
        <taxon>Metazoa</taxon>
        <taxon>Chordata</taxon>
        <taxon>Craniata</taxon>
        <taxon>Vertebrata</taxon>
        <taxon>Euteleostomi</taxon>
        <taxon>Mammalia</taxon>
        <taxon>Eutheria</taxon>
        <taxon>Euarchontoglires</taxon>
        <taxon>Glires</taxon>
        <taxon>Rodentia</taxon>
        <taxon>Myomorpha</taxon>
        <taxon>Muroidea</taxon>
        <taxon>Cricetidae</taxon>
        <taxon>Arvicolinae</taxon>
        <taxon>Microtus</taxon>
    </lineage>
</organism>
<evidence type="ECO:0000313" key="3">
    <source>
        <dbReference type="Proteomes" id="UP000710432"/>
    </source>
</evidence>
<dbReference type="AlphaFoldDB" id="A0A8J6GSJ2"/>
<accession>A0A8J6GSJ2</accession>
<feature type="region of interest" description="Disordered" evidence="1">
    <location>
        <begin position="60"/>
        <end position="84"/>
    </location>
</feature>
<reference evidence="2" key="1">
    <citation type="submission" date="2020-03" db="EMBL/GenBank/DDBJ databases">
        <title>Studies in the Genomics of Life Span.</title>
        <authorList>
            <person name="Glass D."/>
        </authorList>
    </citation>
    <scope>NUCLEOTIDE SEQUENCE</scope>
    <source>
        <strain evidence="2">LTLLF</strain>
        <tissue evidence="2">Muscle</tissue>
    </source>
</reference>
<gene>
    <name evidence="2" type="ORF">LTLLF_111730</name>
</gene>
<dbReference type="Proteomes" id="UP000710432">
    <property type="component" value="Unassembled WGS sequence"/>
</dbReference>
<comment type="caution">
    <text evidence="2">The sequence shown here is derived from an EMBL/GenBank/DDBJ whole genome shotgun (WGS) entry which is preliminary data.</text>
</comment>
<evidence type="ECO:0000313" key="2">
    <source>
        <dbReference type="EMBL" id="KAH0519596.1"/>
    </source>
</evidence>
<name>A0A8J6GSJ2_MICOH</name>
<evidence type="ECO:0000256" key="1">
    <source>
        <dbReference type="SAM" id="MobiDB-lite"/>
    </source>
</evidence>
<sequence length="264" mass="30053">QRNQQPGVALQRLKGEEIAPTDVKYRLQLLEEVPLQRKSSSGHSQHHREWLKPWKMEDVPHHRGEPSHASHIQGRRTAPRGYQSHKGYVSQDQNNIQVPMWSQVLSLGLDKSSQGNVQSAQRVSREMAPGWPTTHAHQELSQTKPGIASMGTKSTAKFDEATTSRVSCLPPLKLLSRRVKSKWPAHTPGIFQGKFQAELTGNHFFQDWRTQPQGCYGNNEKPLVPFEDQVHTRLTYMPLFTGRVKLYKPKSNGIKHKNNTFSTE</sequence>
<feature type="non-terminal residue" evidence="2">
    <location>
        <position position="1"/>
    </location>
</feature>
<dbReference type="EMBL" id="JAATJU010004698">
    <property type="protein sequence ID" value="KAH0519596.1"/>
    <property type="molecule type" value="Genomic_DNA"/>
</dbReference>
<protein>
    <submittedName>
        <fullName evidence="2">Uncharacterized protein</fullName>
    </submittedName>
</protein>